<organism evidence="2">
    <name type="scientific">Setaria italica</name>
    <name type="common">Foxtail millet</name>
    <name type="synonym">Panicum italicum</name>
    <dbReference type="NCBI Taxonomy" id="4555"/>
    <lineage>
        <taxon>Eukaryota</taxon>
        <taxon>Viridiplantae</taxon>
        <taxon>Streptophyta</taxon>
        <taxon>Embryophyta</taxon>
        <taxon>Tracheophyta</taxon>
        <taxon>Spermatophyta</taxon>
        <taxon>Magnoliopsida</taxon>
        <taxon>Liliopsida</taxon>
        <taxon>Poales</taxon>
        <taxon>Poaceae</taxon>
        <taxon>PACMAD clade</taxon>
        <taxon>Panicoideae</taxon>
        <taxon>Panicodae</taxon>
        <taxon>Paniceae</taxon>
        <taxon>Cenchrinae</taxon>
        <taxon>Setaria</taxon>
    </lineage>
</organism>
<dbReference type="EMBL" id="CM003530">
    <property type="protein sequence ID" value="RCV16256.1"/>
    <property type="molecule type" value="Genomic_DNA"/>
</dbReference>
<reference evidence="2" key="2">
    <citation type="submission" date="2015-07" db="EMBL/GenBank/DDBJ databases">
        <authorList>
            <person name="Noorani M."/>
        </authorList>
    </citation>
    <scope>NUCLEOTIDE SEQUENCE</scope>
    <source>
        <strain evidence="2">Yugu1</strain>
    </source>
</reference>
<reference evidence="3" key="3">
    <citation type="submission" date="2018-08" db="UniProtKB">
        <authorList>
            <consortium name="EnsemblPlants"/>
        </authorList>
    </citation>
    <scope>IDENTIFICATION</scope>
    <source>
        <strain evidence="3">Yugu1</strain>
    </source>
</reference>
<gene>
    <name evidence="2" type="ORF">SETIT_3G123400v2</name>
</gene>
<evidence type="ECO:0000313" key="3">
    <source>
        <dbReference type="EnsemblPlants" id="KQL14039"/>
    </source>
</evidence>
<dbReference type="EnsemblPlants" id="KQL14040">
    <property type="protein sequence ID" value="KQL14040"/>
    <property type="gene ID" value="SETIT_025651mg"/>
</dbReference>
<dbReference type="AlphaFoldDB" id="K3ZGE9"/>
<dbReference type="Proteomes" id="UP000004995">
    <property type="component" value="Unassembled WGS sequence"/>
</dbReference>
<dbReference type="EMBL" id="AGNK02001505">
    <property type="status" value="NOT_ANNOTATED_CDS"/>
    <property type="molecule type" value="Genomic_DNA"/>
</dbReference>
<accession>K3ZGE9</accession>
<feature type="compositionally biased region" description="Basic residues" evidence="1">
    <location>
        <begin position="52"/>
        <end position="70"/>
    </location>
</feature>
<feature type="region of interest" description="Disordered" evidence="1">
    <location>
        <begin position="1"/>
        <end position="112"/>
    </location>
</feature>
<evidence type="ECO:0000313" key="2">
    <source>
        <dbReference type="EMBL" id="RCV16256.1"/>
    </source>
</evidence>
<sequence length="112" mass="11883">MTRNLSGEGSPPKPVARALPMAVPPPVSTPRESSHQGERTLPSFPLPSLIHSTRRGAAIRHAEGRRRRSASLRLGSRTESSLGIKERRSCCRGGQLQATPSLEADPPGEAGG</sequence>
<evidence type="ECO:0000313" key="4">
    <source>
        <dbReference type="Proteomes" id="UP000004995"/>
    </source>
</evidence>
<name>K3ZGE9_SETIT</name>
<dbReference type="EnsemblPlants" id="KQL14039">
    <property type="protein sequence ID" value="KQL14039"/>
    <property type="gene ID" value="SETIT_025651mg"/>
</dbReference>
<keyword evidence="4" id="KW-1185">Reference proteome</keyword>
<proteinExistence type="predicted"/>
<protein>
    <submittedName>
        <fullName evidence="2 3">Uncharacterized protein</fullName>
    </submittedName>
</protein>
<dbReference type="Gramene" id="KQL14041">
    <property type="protein sequence ID" value="KQL14041"/>
    <property type="gene ID" value="SETIT_025651mg"/>
</dbReference>
<dbReference type="Gramene" id="KQL14039">
    <property type="protein sequence ID" value="KQL14039"/>
    <property type="gene ID" value="SETIT_025651mg"/>
</dbReference>
<reference evidence="2 4" key="1">
    <citation type="journal article" date="2012" name="Nat. Biotechnol.">
        <title>Reference genome sequence of the model plant Setaria.</title>
        <authorList>
            <person name="Bennetzen J.L."/>
            <person name="Schmutz J."/>
            <person name="Wang H."/>
            <person name="Percifield R."/>
            <person name="Hawkins J."/>
            <person name="Pontaroli A.C."/>
            <person name="Estep M."/>
            <person name="Feng L."/>
            <person name="Vaughn J.N."/>
            <person name="Grimwood J."/>
            <person name="Jenkins J."/>
            <person name="Barry K."/>
            <person name="Lindquist E."/>
            <person name="Hellsten U."/>
            <person name="Deshpande S."/>
            <person name="Wang X."/>
            <person name="Wu X."/>
            <person name="Mitros T."/>
            <person name="Triplett J."/>
            <person name="Yang X."/>
            <person name="Ye C.Y."/>
            <person name="Mauro-Herrera M."/>
            <person name="Wang L."/>
            <person name="Li P."/>
            <person name="Sharma M."/>
            <person name="Sharma R."/>
            <person name="Ronald P.C."/>
            <person name="Panaud O."/>
            <person name="Kellogg E.A."/>
            <person name="Brutnell T.P."/>
            <person name="Doust A.N."/>
            <person name="Tuskan G.A."/>
            <person name="Rokhsar D."/>
            <person name="Devos K.M."/>
        </authorList>
    </citation>
    <scope>NUCLEOTIDE SEQUENCE [LARGE SCALE GENOMIC DNA]</scope>
    <source>
        <strain evidence="4">cv. Yugu1</strain>
        <strain evidence="2">Yugu1</strain>
    </source>
</reference>
<dbReference type="HOGENOM" id="CLU_2150253_0_0_1"/>
<dbReference type="Gramene" id="KQL14040">
    <property type="protein sequence ID" value="KQL14040"/>
    <property type="gene ID" value="SETIT_025651mg"/>
</dbReference>
<evidence type="ECO:0000256" key="1">
    <source>
        <dbReference type="SAM" id="MobiDB-lite"/>
    </source>
</evidence>
<dbReference type="EnsemblPlants" id="KQL14041">
    <property type="protein sequence ID" value="KQL14041"/>
    <property type="gene ID" value="SETIT_025651mg"/>
</dbReference>